<reference evidence="3" key="2">
    <citation type="submission" date="2025-09" db="UniProtKB">
        <authorList>
            <consortium name="Ensembl"/>
        </authorList>
    </citation>
    <scope>IDENTIFICATION</scope>
</reference>
<evidence type="ECO:0000256" key="1">
    <source>
        <dbReference type="SAM" id="MobiDB-lite"/>
    </source>
</evidence>
<reference evidence="3" key="1">
    <citation type="submission" date="2025-08" db="UniProtKB">
        <authorList>
            <consortium name="Ensembl"/>
        </authorList>
    </citation>
    <scope>IDENTIFICATION</scope>
</reference>
<dbReference type="InterPro" id="IPR040120">
    <property type="entry name" value="C19orf44-like"/>
</dbReference>
<evidence type="ECO:0000259" key="2">
    <source>
        <dbReference type="Pfam" id="PF15391"/>
    </source>
</evidence>
<keyword evidence="4" id="KW-1185">Reference proteome</keyword>
<dbReference type="PANTHER" id="PTHR22409:SF2">
    <property type="entry name" value="CHROMOSOME 19 OPEN READING FRAME 44"/>
    <property type="match status" value="1"/>
</dbReference>
<dbReference type="AlphaFoldDB" id="A0A8D2MM01"/>
<dbReference type="Pfam" id="PF15391">
    <property type="entry name" value="DUF4614"/>
    <property type="match status" value="1"/>
</dbReference>
<feature type="domain" description="DUF4614" evidence="2">
    <location>
        <begin position="328"/>
        <end position="390"/>
    </location>
</feature>
<dbReference type="InterPro" id="IPR027884">
    <property type="entry name" value="DUF4614"/>
</dbReference>
<feature type="compositionally biased region" description="Basic and acidic residues" evidence="1">
    <location>
        <begin position="264"/>
        <end position="283"/>
    </location>
</feature>
<evidence type="ECO:0000313" key="3">
    <source>
        <dbReference type="Ensembl" id="ENSZALP00000009537.1"/>
    </source>
</evidence>
<name>A0A8D2MM01_ZONAL</name>
<feature type="region of interest" description="Disordered" evidence="1">
    <location>
        <begin position="90"/>
        <end position="118"/>
    </location>
</feature>
<sequence length="409" mass="45139">MFRVPRRSSTRGDLTLVDTELGSAGITPSHQGRFLKVCDGNAAGTQRCPGPGSAGRAWSGSAAHTRLNSVLNKVAQLESKIMGQKKHLELQNTDSGLKPLDEECSSSASGHEGGARGRRFWKNYGATSGIGTHRDACSGEEESMQSPKRSVMVKQELDLDSDEEEMRELMESSLGFSSGNIQFTQESNKYVKKDKLLVEEDQAALKMTSAITGVEKSSEEEVEKCGSEAEISEHLSGVSSDFPPHKQDYLNQNENTLSSEYSEDFERSPSATDRESVEGHAESCRSPGAHPSSGSSPLVTPKRGHRVTVTETAVQTAEPPFTCCWAKALTAYSPSVLVLHTMCKQHLMLTQQFVQNVHHLHTALVESLEQEKFHYHTLEEAKEYIKNHKSPPLTIEQALEEIRREPRRN</sequence>
<feature type="compositionally biased region" description="Low complexity" evidence="1">
    <location>
        <begin position="286"/>
        <end position="297"/>
    </location>
</feature>
<protein>
    <recommendedName>
        <fullName evidence="2">DUF4614 domain-containing protein</fullName>
    </recommendedName>
</protein>
<feature type="region of interest" description="Disordered" evidence="1">
    <location>
        <begin position="131"/>
        <end position="151"/>
    </location>
</feature>
<organism evidence="3 4">
    <name type="scientific">Zonotrichia albicollis</name>
    <name type="common">White-throated sparrow</name>
    <name type="synonym">Fringilla albicollis</name>
    <dbReference type="NCBI Taxonomy" id="44394"/>
    <lineage>
        <taxon>Eukaryota</taxon>
        <taxon>Metazoa</taxon>
        <taxon>Chordata</taxon>
        <taxon>Craniata</taxon>
        <taxon>Vertebrata</taxon>
        <taxon>Euteleostomi</taxon>
        <taxon>Archelosauria</taxon>
        <taxon>Archosauria</taxon>
        <taxon>Dinosauria</taxon>
        <taxon>Saurischia</taxon>
        <taxon>Theropoda</taxon>
        <taxon>Coelurosauria</taxon>
        <taxon>Aves</taxon>
        <taxon>Neognathae</taxon>
        <taxon>Neoaves</taxon>
        <taxon>Telluraves</taxon>
        <taxon>Australaves</taxon>
        <taxon>Passeriformes</taxon>
        <taxon>Passerellidae</taxon>
        <taxon>Zonotrichia</taxon>
    </lineage>
</organism>
<accession>A0A8D2MM01</accession>
<dbReference type="Proteomes" id="UP000694413">
    <property type="component" value="Unassembled WGS sequence"/>
</dbReference>
<dbReference type="Ensembl" id="ENSZALT00000013314.1">
    <property type="protein sequence ID" value="ENSZALP00000009537.1"/>
    <property type="gene ID" value="ENSZALG00000008196.1"/>
</dbReference>
<proteinExistence type="predicted"/>
<dbReference type="PANTHER" id="PTHR22409">
    <property type="entry name" value="CHROMOSOME 19 OPEN READING FRAME 44"/>
    <property type="match status" value="1"/>
</dbReference>
<evidence type="ECO:0000313" key="4">
    <source>
        <dbReference type="Proteomes" id="UP000694413"/>
    </source>
</evidence>
<feature type="region of interest" description="Disordered" evidence="1">
    <location>
        <begin position="259"/>
        <end position="307"/>
    </location>
</feature>